<keyword evidence="4" id="KW-1185">Reference proteome</keyword>
<organism evidence="2 4">
    <name type="scientific">Ilex paraguariensis</name>
    <name type="common">yerba mate</name>
    <dbReference type="NCBI Taxonomy" id="185542"/>
    <lineage>
        <taxon>Eukaryota</taxon>
        <taxon>Viridiplantae</taxon>
        <taxon>Streptophyta</taxon>
        <taxon>Embryophyta</taxon>
        <taxon>Tracheophyta</taxon>
        <taxon>Spermatophyta</taxon>
        <taxon>Magnoliopsida</taxon>
        <taxon>eudicotyledons</taxon>
        <taxon>Gunneridae</taxon>
        <taxon>Pentapetalae</taxon>
        <taxon>asterids</taxon>
        <taxon>campanulids</taxon>
        <taxon>Aquifoliales</taxon>
        <taxon>Aquifoliaceae</taxon>
        <taxon>Ilex</taxon>
    </lineage>
</organism>
<proteinExistence type="predicted"/>
<sequence length="424" mass="48688">MSAQSASHSYTSVDQKLARLSPIPFECNLFRVQDHTRRINVKAYEPEVIAIGPYHHGKPNLQAMEEHKLRYLLELLIQAQESSVERYYMAMRALKDRALKCYAEPISLTDDEFVEMMLLDGCFLLGYILKCNIPSLVRTGDPITFSQVRFGMVHDLLLYENQLPFFIIVQLFSLINVSYPQFSIMSLTQSFLAQTFGYLKIEPGVRAWMSIGDVNHLLGLAYCGLCLPFVQMVPHNVGDDGQGVQFINCTTELQEAGILLKEAKESISFLDVRFTNGVLEIPSFVIEDLTENFFRNLMTYEQYCPATSPYVTDYIIFMNRLINSSKDVELLRRCGIIIDWFGNDVAVHAMLTNLAKNAMRMGKFSYSEVCKNLHLHCRRRRNVWMANLRRNYLNNPWAIISFFAAVLLLILTFTQTVFSILPQV</sequence>
<dbReference type="Pfam" id="PF03140">
    <property type="entry name" value="DUF247"/>
    <property type="match status" value="1"/>
</dbReference>
<dbReference type="InterPro" id="IPR004158">
    <property type="entry name" value="DUF247_pln"/>
</dbReference>
<evidence type="ECO:0000313" key="2">
    <source>
        <dbReference type="EMBL" id="CAK9172963.1"/>
    </source>
</evidence>
<reference evidence="2 4" key="1">
    <citation type="submission" date="2024-02" db="EMBL/GenBank/DDBJ databases">
        <authorList>
            <person name="Vignale AGUSTIN F."/>
            <person name="Sosa J E."/>
            <person name="Modenutti C."/>
        </authorList>
    </citation>
    <scope>NUCLEOTIDE SEQUENCE [LARGE SCALE GENOMIC DNA]</scope>
</reference>
<accession>A0ABC8TY07</accession>
<evidence type="ECO:0000313" key="4">
    <source>
        <dbReference type="Proteomes" id="UP001642360"/>
    </source>
</evidence>
<feature type="transmembrane region" description="Helical" evidence="1">
    <location>
        <begin position="397"/>
        <end position="421"/>
    </location>
</feature>
<keyword evidence="1" id="KW-0812">Transmembrane</keyword>
<keyword evidence="1" id="KW-1133">Transmembrane helix</keyword>
<protein>
    <submittedName>
        <fullName evidence="2">Uncharacterized protein</fullName>
    </submittedName>
</protein>
<dbReference type="Proteomes" id="UP001642360">
    <property type="component" value="Unassembled WGS sequence"/>
</dbReference>
<dbReference type="EMBL" id="CAUOFW020006124">
    <property type="protein sequence ID" value="CAK9172963.1"/>
    <property type="molecule type" value="Genomic_DNA"/>
</dbReference>
<dbReference type="AlphaFoldDB" id="A0ABC8TY07"/>
<dbReference type="PANTHER" id="PTHR31170:SF17">
    <property type="match status" value="1"/>
</dbReference>
<comment type="caution">
    <text evidence="2">The sequence shown here is derived from an EMBL/GenBank/DDBJ whole genome shotgun (WGS) entry which is preliminary data.</text>
</comment>
<dbReference type="EMBL" id="CAUOFW020006124">
    <property type="protein sequence ID" value="CAK9172980.1"/>
    <property type="molecule type" value="Genomic_DNA"/>
</dbReference>
<dbReference type="PANTHER" id="PTHR31170">
    <property type="entry name" value="BNAC04G53230D PROTEIN"/>
    <property type="match status" value="1"/>
</dbReference>
<gene>
    <name evidence="2" type="ORF">ILEXP_LOCUS42665</name>
    <name evidence="3" type="ORF">ILEXP_LOCUS42682</name>
</gene>
<keyword evidence="1" id="KW-0472">Membrane</keyword>
<evidence type="ECO:0000313" key="3">
    <source>
        <dbReference type="EMBL" id="CAK9172980.1"/>
    </source>
</evidence>
<evidence type="ECO:0000256" key="1">
    <source>
        <dbReference type="SAM" id="Phobius"/>
    </source>
</evidence>
<name>A0ABC8TY07_9AQUA</name>